<dbReference type="OrthoDB" id="206874at2759"/>
<dbReference type="Proteomes" id="UP000654075">
    <property type="component" value="Unassembled WGS sequence"/>
</dbReference>
<evidence type="ECO:0000313" key="2">
    <source>
        <dbReference type="Proteomes" id="UP000654075"/>
    </source>
</evidence>
<gene>
    <name evidence="1" type="ORF">PGLA1383_LOCUS35275</name>
</gene>
<accession>A0A813G4K6</accession>
<sequence length="537" mass="59078">MKAFFRSRLSGQLEGIVAASAAVPKAVVQASLDAFATAPSVLQQVHGKSCISVASRLGSAVLTKAQVVAPSADDVAHLLQGGALKAAASGAVSGVEAANDIFSALRLQVRIVHPDSPNARISVRFPPVEGSAFGDDAEVAGGSSTTARRMTPRQFVLLMRDARRSGDLGDGVASYVKNLTEAGGLEPIPLLSKQFQQKLYVDIARIMVFTFQRGFLTLDDASLWGHTLKVSSTPSLGPFSSKTKRQGSVGNEQLQAVVDQMLKSEAVRMPWLPRTLERRLYINCMTIVFQLVEDLLAGDGEEISFMGHTLKFEFEAQPLELLKQILEEQPITHCRINEPVLDELVDELLADEETNLYWMPDVIESQLYISVMKLMIRMAEHIIGHLKMSILGRQIKMSIMSTIDLEARKEFRKGKSAEATVYYEEEDPFKTVSTTELEERLKDLDEQRRVLVALQELGGAEFDFTAESPMVQEVSPMDALADSVNDATAQEEHPISEDKSNVRRPIARAVSSDGQEVHEFHRMAHTVKLGRSLSLKC</sequence>
<dbReference type="AlphaFoldDB" id="A0A813G4K6"/>
<protein>
    <submittedName>
        <fullName evidence="1">Uncharacterized protein</fullName>
    </submittedName>
</protein>
<proteinExistence type="predicted"/>
<keyword evidence="2" id="KW-1185">Reference proteome</keyword>
<evidence type="ECO:0000313" key="1">
    <source>
        <dbReference type="EMBL" id="CAE8617614.1"/>
    </source>
</evidence>
<comment type="caution">
    <text evidence="1">The sequence shown here is derived from an EMBL/GenBank/DDBJ whole genome shotgun (WGS) entry which is preliminary data.</text>
</comment>
<name>A0A813G4K6_POLGL</name>
<reference evidence="1" key="1">
    <citation type="submission" date="2021-02" db="EMBL/GenBank/DDBJ databases">
        <authorList>
            <person name="Dougan E. K."/>
            <person name="Rhodes N."/>
            <person name="Thang M."/>
            <person name="Chan C."/>
        </authorList>
    </citation>
    <scope>NUCLEOTIDE SEQUENCE</scope>
</reference>
<feature type="non-terminal residue" evidence="1">
    <location>
        <position position="537"/>
    </location>
</feature>
<organism evidence="1 2">
    <name type="scientific">Polarella glacialis</name>
    <name type="common">Dinoflagellate</name>
    <dbReference type="NCBI Taxonomy" id="89957"/>
    <lineage>
        <taxon>Eukaryota</taxon>
        <taxon>Sar</taxon>
        <taxon>Alveolata</taxon>
        <taxon>Dinophyceae</taxon>
        <taxon>Suessiales</taxon>
        <taxon>Suessiaceae</taxon>
        <taxon>Polarella</taxon>
    </lineage>
</organism>
<dbReference type="EMBL" id="CAJNNV010026229">
    <property type="protein sequence ID" value="CAE8617614.1"/>
    <property type="molecule type" value="Genomic_DNA"/>
</dbReference>